<gene>
    <name evidence="2" type="ORF">PPAR00522_LOCUS7950</name>
</gene>
<dbReference type="EMBL" id="HBFM01012676">
    <property type="protein sequence ID" value="CAD8771547.1"/>
    <property type="molecule type" value="Transcribed_RNA"/>
</dbReference>
<name>A0A7S0UTJ7_9CHLO</name>
<dbReference type="AlphaFoldDB" id="A0A7S0UTJ7"/>
<accession>A0A7S0UTJ7</accession>
<organism evidence="2">
    <name type="scientific">Polytomella parva</name>
    <dbReference type="NCBI Taxonomy" id="51329"/>
    <lineage>
        <taxon>Eukaryota</taxon>
        <taxon>Viridiplantae</taxon>
        <taxon>Chlorophyta</taxon>
        <taxon>core chlorophytes</taxon>
        <taxon>Chlorophyceae</taxon>
        <taxon>CS clade</taxon>
        <taxon>Chlamydomonadales</taxon>
        <taxon>Chlamydomonadaceae</taxon>
        <taxon>Polytomella</taxon>
    </lineage>
</organism>
<reference evidence="2" key="1">
    <citation type="submission" date="2021-01" db="EMBL/GenBank/DDBJ databases">
        <authorList>
            <person name="Corre E."/>
            <person name="Pelletier E."/>
            <person name="Niang G."/>
            <person name="Scheremetjew M."/>
            <person name="Finn R."/>
            <person name="Kale V."/>
            <person name="Holt S."/>
            <person name="Cochrane G."/>
            <person name="Meng A."/>
            <person name="Brown T."/>
            <person name="Cohen L."/>
        </authorList>
    </citation>
    <scope>NUCLEOTIDE SEQUENCE</scope>
    <source>
        <strain evidence="2">SAG 63-3</strain>
    </source>
</reference>
<evidence type="ECO:0000313" key="2">
    <source>
        <dbReference type="EMBL" id="CAD8771547.1"/>
    </source>
</evidence>
<proteinExistence type="predicted"/>
<sequence length="313" mass="33524">MDLVRGSDGVVDLTAIFAAAAAAAGVSIGEVEEVEKASEIVHDRNDDDNNSVSEFIQGKEEGKEEPLQDVVDSNSTRNRVLVVVPNNSSSFSSSPSIASFPIPLISPSTSSSSTVNATFVNSIRGIKPLSQRGFFPMRTSYFAIPMDVLIFSAAVFAHAKFMSELDGESKRLLEESSVSLIPAVLSSSLAAIAVGFGFKISLEVEHDRISEDDASEEIDSVENSSEFSSDDEQISFSGLSNSAFSSLDSNPRTVSTWHSGRRSHVGDQRVLRSREADGNAYRRHDVSSVRGGCFAEAGVVERLGCFQSSVCCC</sequence>
<feature type="region of interest" description="Disordered" evidence="1">
    <location>
        <begin position="211"/>
        <end position="231"/>
    </location>
</feature>
<protein>
    <submittedName>
        <fullName evidence="2">Uncharacterized protein</fullName>
    </submittedName>
</protein>
<evidence type="ECO:0000256" key="1">
    <source>
        <dbReference type="SAM" id="MobiDB-lite"/>
    </source>
</evidence>